<dbReference type="EnsemblProtists" id="EKX51058">
    <property type="protein sequence ID" value="EKX51058"/>
    <property type="gene ID" value="GUITHDRAFT_102982"/>
</dbReference>
<evidence type="ECO:0000313" key="4">
    <source>
        <dbReference type="Proteomes" id="UP000011087"/>
    </source>
</evidence>
<sequence>MLSGKLLLLLLLLLLFCSSWGEEEAARSSRQRLSEQSLFDHLGSVDEQLLRKFQDNFIRCNREYNSEEVMEARQLRIKVDDDLFFQAQDLSDNNHVLAKMLHDGVLKIHRTGEAYAFLSDGSEEKRLSTDLWYSFSQSAAMSLSSHSSCGVITSSNLVHQTFHLYLFHMIAEKYLWQDSDLIVEFGAGYGCARGVFPPTVAEVPPGLCLLLLSAGFKGRYLIFDLPVFARVQTFYLQAHGHEVRMLPEQLSKFSQGVQGVYIAVNPRDLADALRELEEQAVRSCFIGMWSLAEAPRESRDPLRTLLPLFSSVMLGFHVTWGGIDNDEFVEEARRDFEVLDSNVEPD</sequence>
<dbReference type="Proteomes" id="UP000011087">
    <property type="component" value="Unassembled WGS sequence"/>
</dbReference>
<reference evidence="2 4" key="1">
    <citation type="journal article" date="2012" name="Nature">
        <title>Algal genomes reveal evolutionary mosaicism and the fate of nucleomorphs.</title>
        <authorList>
            <consortium name="DOE Joint Genome Institute"/>
            <person name="Curtis B.A."/>
            <person name="Tanifuji G."/>
            <person name="Burki F."/>
            <person name="Gruber A."/>
            <person name="Irimia M."/>
            <person name="Maruyama S."/>
            <person name="Arias M.C."/>
            <person name="Ball S.G."/>
            <person name="Gile G.H."/>
            <person name="Hirakawa Y."/>
            <person name="Hopkins J.F."/>
            <person name="Kuo A."/>
            <person name="Rensing S.A."/>
            <person name="Schmutz J."/>
            <person name="Symeonidi A."/>
            <person name="Elias M."/>
            <person name="Eveleigh R.J."/>
            <person name="Herman E.K."/>
            <person name="Klute M.J."/>
            <person name="Nakayama T."/>
            <person name="Obornik M."/>
            <person name="Reyes-Prieto A."/>
            <person name="Armbrust E.V."/>
            <person name="Aves S.J."/>
            <person name="Beiko R.G."/>
            <person name="Coutinho P."/>
            <person name="Dacks J.B."/>
            <person name="Durnford D.G."/>
            <person name="Fast N.M."/>
            <person name="Green B.R."/>
            <person name="Grisdale C.J."/>
            <person name="Hempel F."/>
            <person name="Henrissat B."/>
            <person name="Hoppner M.P."/>
            <person name="Ishida K."/>
            <person name="Kim E."/>
            <person name="Koreny L."/>
            <person name="Kroth P.G."/>
            <person name="Liu Y."/>
            <person name="Malik S.B."/>
            <person name="Maier U.G."/>
            <person name="McRose D."/>
            <person name="Mock T."/>
            <person name="Neilson J.A."/>
            <person name="Onodera N.T."/>
            <person name="Poole A.M."/>
            <person name="Pritham E.J."/>
            <person name="Richards T.A."/>
            <person name="Rocap G."/>
            <person name="Roy S.W."/>
            <person name="Sarai C."/>
            <person name="Schaack S."/>
            <person name="Shirato S."/>
            <person name="Slamovits C.H."/>
            <person name="Spencer D.F."/>
            <person name="Suzuki S."/>
            <person name="Worden A.Z."/>
            <person name="Zauner S."/>
            <person name="Barry K."/>
            <person name="Bell C."/>
            <person name="Bharti A.K."/>
            <person name="Crow J.A."/>
            <person name="Grimwood J."/>
            <person name="Kramer R."/>
            <person name="Lindquist E."/>
            <person name="Lucas S."/>
            <person name="Salamov A."/>
            <person name="McFadden G.I."/>
            <person name="Lane C.E."/>
            <person name="Keeling P.J."/>
            <person name="Gray M.W."/>
            <person name="Grigoriev I.V."/>
            <person name="Archibald J.M."/>
        </authorList>
    </citation>
    <scope>NUCLEOTIDE SEQUENCE</scope>
    <source>
        <strain evidence="2 4">CCMP2712</strain>
    </source>
</reference>
<keyword evidence="1" id="KW-0732">Signal</keyword>
<dbReference type="KEGG" id="gtt:GUITHDRAFT_102982"/>
<keyword evidence="4" id="KW-1185">Reference proteome</keyword>
<evidence type="ECO:0000313" key="2">
    <source>
        <dbReference type="EMBL" id="EKX51058.1"/>
    </source>
</evidence>
<dbReference type="HOGENOM" id="CLU_802778_0_0_1"/>
<dbReference type="AlphaFoldDB" id="L1JSJ6"/>
<name>L1JSJ6_GUITC</name>
<feature type="chain" id="PRO_5008771720" evidence="1">
    <location>
        <begin position="22"/>
        <end position="346"/>
    </location>
</feature>
<dbReference type="RefSeq" id="XP_005838038.1">
    <property type="nucleotide sequence ID" value="XM_005837981.1"/>
</dbReference>
<dbReference type="PaxDb" id="55529-EKX51058"/>
<evidence type="ECO:0000256" key="1">
    <source>
        <dbReference type="SAM" id="SignalP"/>
    </source>
</evidence>
<protein>
    <submittedName>
        <fullName evidence="2 3">Uncharacterized protein</fullName>
    </submittedName>
</protein>
<accession>L1JSJ6</accession>
<dbReference type="EMBL" id="JH992976">
    <property type="protein sequence ID" value="EKX51058.1"/>
    <property type="molecule type" value="Genomic_DNA"/>
</dbReference>
<gene>
    <name evidence="2" type="ORF">GUITHDRAFT_102982</name>
</gene>
<reference evidence="3" key="3">
    <citation type="submission" date="2016-03" db="UniProtKB">
        <authorList>
            <consortium name="EnsemblProtists"/>
        </authorList>
    </citation>
    <scope>IDENTIFICATION</scope>
</reference>
<dbReference type="GeneID" id="17308015"/>
<organism evidence="2">
    <name type="scientific">Guillardia theta (strain CCMP2712)</name>
    <name type="common">Cryptophyte</name>
    <dbReference type="NCBI Taxonomy" id="905079"/>
    <lineage>
        <taxon>Eukaryota</taxon>
        <taxon>Cryptophyceae</taxon>
        <taxon>Pyrenomonadales</taxon>
        <taxon>Geminigeraceae</taxon>
        <taxon>Guillardia</taxon>
    </lineage>
</organism>
<reference evidence="4" key="2">
    <citation type="submission" date="2012-11" db="EMBL/GenBank/DDBJ databases">
        <authorList>
            <person name="Kuo A."/>
            <person name="Curtis B.A."/>
            <person name="Tanifuji G."/>
            <person name="Burki F."/>
            <person name="Gruber A."/>
            <person name="Irimia M."/>
            <person name="Maruyama S."/>
            <person name="Arias M.C."/>
            <person name="Ball S.G."/>
            <person name="Gile G.H."/>
            <person name="Hirakawa Y."/>
            <person name="Hopkins J.F."/>
            <person name="Rensing S.A."/>
            <person name="Schmutz J."/>
            <person name="Symeonidi A."/>
            <person name="Elias M."/>
            <person name="Eveleigh R.J."/>
            <person name="Herman E.K."/>
            <person name="Klute M.J."/>
            <person name="Nakayama T."/>
            <person name="Obornik M."/>
            <person name="Reyes-Prieto A."/>
            <person name="Armbrust E.V."/>
            <person name="Aves S.J."/>
            <person name="Beiko R.G."/>
            <person name="Coutinho P."/>
            <person name="Dacks J.B."/>
            <person name="Durnford D.G."/>
            <person name="Fast N.M."/>
            <person name="Green B.R."/>
            <person name="Grisdale C."/>
            <person name="Hempe F."/>
            <person name="Henrissat B."/>
            <person name="Hoppner M.P."/>
            <person name="Ishida K.-I."/>
            <person name="Kim E."/>
            <person name="Koreny L."/>
            <person name="Kroth P.G."/>
            <person name="Liu Y."/>
            <person name="Malik S.-B."/>
            <person name="Maier U.G."/>
            <person name="McRose D."/>
            <person name="Mock T."/>
            <person name="Neilson J.A."/>
            <person name="Onodera N.T."/>
            <person name="Poole A.M."/>
            <person name="Pritham E.J."/>
            <person name="Richards T.A."/>
            <person name="Rocap G."/>
            <person name="Roy S.W."/>
            <person name="Sarai C."/>
            <person name="Schaack S."/>
            <person name="Shirato S."/>
            <person name="Slamovits C.H."/>
            <person name="Spencer D.F."/>
            <person name="Suzuki S."/>
            <person name="Worden A.Z."/>
            <person name="Zauner S."/>
            <person name="Barry K."/>
            <person name="Bell C."/>
            <person name="Bharti A.K."/>
            <person name="Crow J.A."/>
            <person name="Grimwood J."/>
            <person name="Kramer R."/>
            <person name="Lindquist E."/>
            <person name="Lucas S."/>
            <person name="Salamov A."/>
            <person name="McFadden G.I."/>
            <person name="Lane C.E."/>
            <person name="Keeling P.J."/>
            <person name="Gray M.W."/>
            <person name="Grigoriev I.V."/>
            <person name="Archibald J.M."/>
        </authorList>
    </citation>
    <scope>NUCLEOTIDE SEQUENCE</scope>
    <source>
        <strain evidence="4">CCMP2712</strain>
    </source>
</reference>
<proteinExistence type="predicted"/>
<evidence type="ECO:0000313" key="3">
    <source>
        <dbReference type="EnsemblProtists" id="EKX51058"/>
    </source>
</evidence>
<feature type="signal peptide" evidence="1">
    <location>
        <begin position="1"/>
        <end position="21"/>
    </location>
</feature>
<dbReference type="OrthoDB" id="193622at2759"/>